<evidence type="ECO:0000313" key="4">
    <source>
        <dbReference type="Proteomes" id="UP000015241"/>
    </source>
</evidence>
<evidence type="ECO:0000256" key="1">
    <source>
        <dbReference type="SAM" id="MobiDB-lite"/>
    </source>
</evidence>
<feature type="region of interest" description="Disordered" evidence="1">
    <location>
        <begin position="236"/>
        <end position="292"/>
    </location>
</feature>
<dbReference type="AlphaFoldDB" id="S8DWZ9"/>
<gene>
    <name evidence="3" type="ORF">FOMPIDRAFT_1052223</name>
</gene>
<feature type="domain" description="Fungal-type protein kinase" evidence="2">
    <location>
        <begin position="82"/>
        <end position="123"/>
    </location>
</feature>
<dbReference type="OrthoDB" id="3270165at2759"/>
<proteinExistence type="predicted"/>
<name>S8DWZ9_FOMSC</name>
<evidence type="ECO:0000259" key="2">
    <source>
        <dbReference type="Pfam" id="PF17667"/>
    </source>
</evidence>
<dbReference type="InParanoid" id="S8DWZ9"/>
<dbReference type="HOGENOM" id="CLU_834293_0_0_1"/>
<accession>S8DWZ9</accession>
<dbReference type="Pfam" id="PF17667">
    <property type="entry name" value="Pkinase_fungal"/>
    <property type="match status" value="1"/>
</dbReference>
<reference evidence="3 4" key="1">
    <citation type="journal article" date="2012" name="Science">
        <title>The Paleozoic origin of enzymatic lignin decomposition reconstructed from 31 fungal genomes.</title>
        <authorList>
            <person name="Floudas D."/>
            <person name="Binder M."/>
            <person name="Riley R."/>
            <person name="Barry K."/>
            <person name="Blanchette R.A."/>
            <person name="Henrissat B."/>
            <person name="Martinez A.T."/>
            <person name="Otillar R."/>
            <person name="Spatafora J.W."/>
            <person name="Yadav J.S."/>
            <person name="Aerts A."/>
            <person name="Benoit I."/>
            <person name="Boyd A."/>
            <person name="Carlson A."/>
            <person name="Copeland A."/>
            <person name="Coutinho P.M."/>
            <person name="de Vries R.P."/>
            <person name="Ferreira P."/>
            <person name="Findley K."/>
            <person name="Foster B."/>
            <person name="Gaskell J."/>
            <person name="Glotzer D."/>
            <person name="Gorecki P."/>
            <person name="Heitman J."/>
            <person name="Hesse C."/>
            <person name="Hori C."/>
            <person name="Igarashi K."/>
            <person name="Jurgens J.A."/>
            <person name="Kallen N."/>
            <person name="Kersten P."/>
            <person name="Kohler A."/>
            <person name="Kuees U."/>
            <person name="Kumar T.K.A."/>
            <person name="Kuo A."/>
            <person name="LaButti K."/>
            <person name="Larrondo L.F."/>
            <person name="Lindquist E."/>
            <person name="Ling A."/>
            <person name="Lombard V."/>
            <person name="Lucas S."/>
            <person name="Lundell T."/>
            <person name="Martin R."/>
            <person name="McLaughlin D.J."/>
            <person name="Morgenstern I."/>
            <person name="Morin E."/>
            <person name="Murat C."/>
            <person name="Nagy L.G."/>
            <person name="Nolan M."/>
            <person name="Ohm R.A."/>
            <person name="Patyshakuliyeva A."/>
            <person name="Rokas A."/>
            <person name="Ruiz-Duenas F.J."/>
            <person name="Sabat G."/>
            <person name="Salamov A."/>
            <person name="Samejima M."/>
            <person name="Schmutz J."/>
            <person name="Slot J.C."/>
            <person name="St John F."/>
            <person name="Stenlid J."/>
            <person name="Sun H."/>
            <person name="Sun S."/>
            <person name="Syed K."/>
            <person name="Tsang A."/>
            <person name="Wiebenga A."/>
            <person name="Young D."/>
            <person name="Pisabarro A."/>
            <person name="Eastwood D.C."/>
            <person name="Martin F."/>
            <person name="Cullen D."/>
            <person name="Grigoriev I.V."/>
            <person name="Hibbett D.S."/>
        </authorList>
    </citation>
    <scope>NUCLEOTIDE SEQUENCE</scope>
    <source>
        <strain evidence="4">FP-58527</strain>
    </source>
</reference>
<protein>
    <recommendedName>
        <fullName evidence="2">Fungal-type protein kinase domain-containing protein</fullName>
    </recommendedName>
</protein>
<dbReference type="PANTHER" id="PTHR38248:SF2">
    <property type="entry name" value="FUNK1 11"/>
    <property type="match status" value="1"/>
</dbReference>
<dbReference type="PANTHER" id="PTHR38248">
    <property type="entry name" value="FUNK1 6"/>
    <property type="match status" value="1"/>
</dbReference>
<dbReference type="STRING" id="743788.S8DWZ9"/>
<evidence type="ECO:0000313" key="3">
    <source>
        <dbReference type="EMBL" id="EPS97666.1"/>
    </source>
</evidence>
<feature type="compositionally biased region" description="Polar residues" evidence="1">
    <location>
        <begin position="282"/>
        <end position="292"/>
    </location>
</feature>
<dbReference type="InterPro" id="IPR040976">
    <property type="entry name" value="Pkinase_fungal"/>
</dbReference>
<dbReference type="Proteomes" id="UP000015241">
    <property type="component" value="Unassembled WGS sequence"/>
</dbReference>
<organism evidence="3 4">
    <name type="scientific">Fomitopsis schrenkii</name>
    <name type="common">Brown rot fungus</name>
    <dbReference type="NCBI Taxonomy" id="2126942"/>
    <lineage>
        <taxon>Eukaryota</taxon>
        <taxon>Fungi</taxon>
        <taxon>Dikarya</taxon>
        <taxon>Basidiomycota</taxon>
        <taxon>Agaricomycotina</taxon>
        <taxon>Agaricomycetes</taxon>
        <taxon>Polyporales</taxon>
        <taxon>Fomitopsis</taxon>
    </lineage>
</organism>
<sequence length="292" mass="33647">MTAFFVGCLLDFDYGFNWQELLKRAGWEISDANWKRYVEEYDCSLPQRGRPAPPELEIPLMGPQTNEDRSTREVHQKDWLARMKMKERTGTLSFIAIEILETYVAHDIRHNLESFIWLLLWVVLRYTHTTCWPPNRLYGEVFGRQTEKDNAVFKTHFLRTKMKWEVVRNKPLTTLVRKFKDMVFLQNPPDGGPDPQPAIPLTYEKVLDLFDKALADPDWPQNDRALSLKITSKTEPSVSQVLTGSRGGEAPDHPDPLSLPAHKRVHIYRPSGGNFLDPEIASASNANSDTRL</sequence>
<keyword evidence="4" id="KW-1185">Reference proteome</keyword>
<dbReference type="EMBL" id="KE504174">
    <property type="protein sequence ID" value="EPS97666.1"/>
    <property type="molecule type" value="Genomic_DNA"/>
</dbReference>
<dbReference type="eggNOG" id="ENOG502SXF9">
    <property type="taxonomic scope" value="Eukaryota"/>
</dbReference>